<dbReference type="VEuPathDB" id="PiroplasmaDB:BOVATA_030440"/>
<proteinExistence type="predicted"/>
<evidence type="ECO:0000313" key="3">
    <source>
        <dbReference type="Proteomes" id="UP000236319"/>
    </source>
</evidence>
<reference evidence="2 3" key="1">
    <citation type="journal article" date="2017" name="BMC Genomics">
        <title>Whole-genome assembly of Babesia ovata and comparative genomics between closely related pathogens.</title>
        <authorList>
            <person name="Yamagishi J."/>
            <person name="Asada M."/>
            <person name="Hakimi H."/>
            <person name="Tanaka T.Q."/>
            <person name="Sugimoto C."/>
            <person name="Kawazu S."/>
        </authorList>
    </citation>
    <scope>NUCLEOTIDE SEQUENCE [LARGE SCALE GENOMIC DNA]</scope>
    <source>
        <strain evidence="2 3">Miyake</strain>
    </source>
</reference>
<protein>
    <submittedName>
        <fullName evidence="2">Outer membrane lipo Omp16, putative</fullName>
    </submittedName>
</protein>
<organism evidence="2 3">
    <name type="scientific">Babesia ovata</name>
    <dbReference type="NCBI Taxonomy" id="189622"/>
    <lineage>
        <taxon>Eukaryota</taxon>
        <taxon>Sar</taxon>
        <taxon>Alveolata</taxon>
        <taxon>Apicomplexa</taxon>
        <taxon>Aconoidasida</taxon>
        <taxon>Piroplasmida</taxon>
        <taxon>Babesiidae</taxon>
        <taxon>Babesia</taxon>
    </lineage>
</organism>
<sequence>MSRRTASRYSADPPTDAEAAPASASFPSHATTKRGGTCIPTRSNVIDRRSLAYARDDSKSQITGGTPSRGRVAPPRGQVSCKFNTSCEDRSARSSNSLVILRGISAQRISNAMGNSGSITVPPEPA</sequence>
<dbReference type="Proteomes" id="UP000236319">
    <property type="component" value="Unassembled WGS sequence"/>
</dbReference>
<dbReference type="RefSeq" id="XP_028867794.1">
    <property type="nucleotide sequence ID" value="XM_029011961.1"/>
</dbReference>
<feature type="region of interest" description="Disordered" evidence="1">
    <location>
        <begin position="54"/>
        <end position="94"/>
    </location>
</feature>
<dbReference type="GeneID" id="39875321"/>
<feature type="compositionally biased region" description="Low complexity" evidence="1">
    <location>
        <begin position="10"/>
        <end position="30"/>
    </location>
</feature>
<comment type="caution">
    <text evidence="2">The sequence shown here is derived from an EMBL/GenBank/DDBJ whole genome shotgun (WGS) entry which is preliminary data.</text>
</comment>
<feature type="region of interest" description="Disordered" evidence="1">
    <location>
        <begin position="1"/>
        <end position="41"/>
    </location>
</feature>
<keyword evidence="3" id="KW-1185">Reference proteome</keyword>
<accession>A0A2H6KEY1</accession>
<name>A0A2H6KEY1_9APIC</name>
<evidence type="ECO:0000256" key="1">
    <source>
        <dbReference type="SAM" id="MobiDB-lite"/>
    </source>
</evidence>
<evidence type="ECO:0000313" key="2">
    <source>
        <dbReference type="EMBL" id="GBE61551.1"/>
    </source>
</evidence>
<dbReference type="AlphaFoldDB" id="A0A2H6KEY1"/>
<gene>
    <name evidence="2" type="ORF">BOVATA_030440</name>
</gene>
<dbReference type="EMBL" id="BDSA01000003">
    <property type="protein sequence ID" value="GBE61551.1"/>
    <property type="molecule type" value="Genomic_DNA"/>
</dbReference>